<dbReference type="Gene3D" id="1.10.1280.10">
    <property type="entry name" value="Di-copper center containing domain from catechol oxidase"/>
    <property type="match status" value="1"/>
</dbReference>
<sequence length="370" mass="42659">MFIITAGPPEGDTDVANIALLRKKFGAKGVEIFGLGIEPDSPAYPEVSKVVSSPVADHAFRLHSSHEMKSLYRKLRGRGAYSWTCAKRKVRVTHDECKRRCQCHAGRVTNCTRVRKDFIWMPLGDRRRFIAAFKKLTKDKRYKKEYDTIVRVHREHRTMIHSARYFLPWHRQFLLNLENQMRKIDCRLTIPYWDWTLTSNNPWNDGEFGLWSPQDYGIGGNGRGLHMHVLDGPFREGSWTFGKGGKVLTRNFSGVLPNKVTVQRALQLPHKRFTDFETQLRIFHHFVRCAIGGTACSLDSARSPEFLLITAYIDKLWGDWQARKADHWPVGFPVVSDLLPGYKTYTGEVLELRSLPGVVKVAYERSDRKP</sequence>
<evidence type="ECO:0000256" key="2">
    <source>
        <dbReference type="ARBA" id="ARBA00023008"/>
    </source>
</evidence>
<keyword evidence="2" id="KW-0186">Copper</keyword>
<evidence type="ECO:0000259" key="3">
    <source>
        <dbReference type="PROSITE" id="PS50234"/>
    </source>
</evidence>
<dbReference type="SUPFAM" id="SSF48056">
    <property type="entry name" value="Di-copper centre-containing domain"/>
    <property type="match status" value="1"/>
</dbReference>
<dbReference type="PRINTS" id="PR00092">
    <property type="entry name" value="TYROSINASE"/>
</dbReference>
<dbReference type="PANTHER" id="PTHR11474">
    <property type="entry name" value="TYROSINASE FAMILY MEMBER"/>
    <property type="match status" value="1"/>
</dbReference>
<accession>A7RKE4</accession>
<dbReference type="InterPro" id="IPR050316">
    <property type="entry name" value="Tyrosinase/Hemocyanin"/>
</dbReference>
<dbReference type="InParanoid" id="A7RKE4"/>
<dbReference type="InterPro" id="IPR002035">
    <property type="entry name" value="VWF_A"/>
</dbReference>
<evidence type="ECO:0000256" key="1">
    <source>
        <dbReference type="ARBA" id="ARBA00022723"/>
    </source>
</evidence>
<dbReference type="InterPro" id="IPR002227">
    <property type="entry name" value="Tyrosinase_Cu-bd"/>
</dbReference>
<dbReference type="PANTHER" id="PTHR11474:SF126">
    <property type="entry name" value="TYROSINASE-LIKE PROTEIN TYR-1-RELATED"/>
    <property type="match status" value="1"/>
</dbReference>
<name>A7RKE4_NEMVE</name>
<evidence type="ECO:0000313" key="4">
    <source>
        <dbReference type="EMBL" id="EDO48156.1"/>
    </source>
</evidence>
<dbReference type="HOGENOM" id="CLU_748641_0_0_1"/>
<organism evidence="4 5">
    <name type="scientific">Nematostella vectensis</name>
    <name type="common">Starlet sea anemone</name>
    <dbReference type="NCBI Taxonomy" id="45351"/>
    <lineage>
        <taxon>Eukaryota</taxon>
        <taxon>Metazoa</taxon>
        <taxon>Cnidaria</taxon>
        <taxon>Anthozoa</taxon>
        <taxon>Hexacorallia</taxon>
        <taxon>Actiniaria</taxon>
        <taxon>Edwardsiidae</taxon>
        <taxon>Nematostella</taxon>
    </lineage>
</organism>
<proteinExistence type="predicted"/>
<gene>
    <name evidence="4" type="ORF">NEMVEDRAFT_v1g198393</name>
</gene>
<dbReference type="Proteomes" id="UP000001593">
    <property type="component" value="Unassembled WGS sequence"/>
</dbReference>
<keyword evidence="5" id="KW-1185">Reference proteome</keyword>
<dbReference type="EMBL" id="DS469515">
    <property type="protein sequence ID" value="EDO48156.1"/>
    <property type="molecule type" value="Genomic_DNA"/>
</dbReference>
<dbReference type="PROSITE" id="PS50234">
    <property type="entry name" value="VWFA"/>
    <property type="match status" value="1"/>
</dbReference>
<dbReference type="AlphaFoldDB" id="A7RKE4"/>
<dbReference type="OrthoDB" id="5953290at2759"/>
<dbReference type="GO" id="GO:0046872">
    <property type="term" value="F:metal ion binding"/>
    <property type="evidence" value="ECO:0007669"/>
    <property type="project" value="UniProtKB-KW"/>
</dbReference>
<dbReference type="PROSITE" id="PS00497">
    <property type="entry name" value="TYROSINASE_1"/>
    <property type="match status" value="1"/>
</dbReference>
<dbReference type="KEGG" id="nve:5520464"/>
<dbReference type="GO" id="GO:0004503">
    <property type="term" value="F:tyrosinase activity"/>
    <property type="evidence" value="ECO:0000318"/>
    <property type="project" value="GO_Central"/>
</dbReference>
<keyword evidence="1" id="KW-0479">Metal-binding</keyword>
<dbReference type="OMA" id="THDECKR"/>
<protein>
    <recommendedName>
        <fullName evidence="3">VWFA domain-containing protein</fullName>
    </recommendedName>
</protein>
<dbReference type="InterPro" id="IPR008922">
    <property type="entry name" value="Di-copper_centre_dom_sf"/>
</dbReference>
<dbReference type="Pfam" id="PF00264">
    <property type="entry name" value="Tyrosinase"/>
    <property type="match status" value="1"/>
</dbReference>
<evidence type="ECO:0000313" key="5">
    <source>
        <dbReference type="Proteomes" id="UP000001593"/>
    </source>
</evidence>
<reference evidence="4 5" key="1">
    <citation type="journal article" date="2007" name="Science">
        <title>Sea anemone genome reveals ancestral eumetazoan gene repertoire and genomic organization.</title>
        <authorList>
            <person name="Putnam N.H."/>
            <person name="Srivastava M."/>
            <person name="Hellsten U."/>
            <person name="Dirks B."/>
            <person name="Chapman J."/>
            <person name="Salamov A."/>
            <person name="Terry A."/>
            <person name="Shapiro H."/>
            <person name="Lindquist E."/>
            <person name="Kapitonov V.V."/>
            <person name="Jurka J."/>
            <person name="Genikhovich G."/>
            <person name="Grigoriev I.V."/>
            <person name="Lucas S.M."/>
            <person name="Steele R.E."/>
            <person name="Finnerty J.R."/>
            <person name="Technau U."/>
            <person name="Martindale M.Q."/>
            <person name="Rokhsar D.S."/>
        </authorList>
    </citation>
    <scope>NUCLEOTIDE SEQUENCE [LARGE SCALE GENOMIC DNA]</scope>
    <source>
        <strain evidence="5">CH2 X CH6</strain>
    </source>
</reference>
<feature type="domain" description="VWFA" evidence="3">
    <location>
        <begin position="1"/>
        <end position="75"/>
    </location>
</feature>
<dbReference type="PhylomeDB" id="A7RKE4"/>